<dbReference type="EnsemblPlants" id="AVESA.00010b.r2.1DG0155250.1">
    <property type="protein sequence ID" value="AVESA.00010b.r2.1DG0155250.1.CDS"/>
    <property type="gene ID" value="AVESA.00010b.r2.1DG0155250"/>
</dbReference>
<dbReference type="Proteomes" id="UP001732700">
    <property type="component" value="Chromosome 1D"/>
</dbReference>
<accession>A0ACD5TZR1</accession>
<organism evidence="1 2">
    <name type="scientific">Avena sativa</name>
    <name type="common">Oat</name>
    <dbReference type="NCBI Taxonomy" id="4498"/>
    <lineage>
        <taxon>Eukaryota</taxon>
        <taxon>Viridiplantae</taxon>
        <taxon>Streptophyta</taxon>
        <taxon>Embryophyta</taxon>
        <taxon>Tracheophyta</taxon>
        <taxon>Spermatophyta</taxon>
        <taxon>Magnoliopsida</taxon>
        <taxon>Liliopsida</taxon>
        <taxon>Poales</taxon>
        <taxon>Poaceae</taxon>
        <taxon>BOP clade</taxon>
        <taxon>Pooideae</taxon>
        <taxon>Poodae</taxon>
        <taxon>Poeae</taxon>
        <taxon>Poeae Chloroplast Group 1 (Aveneae type)</taxon>
        <taxon>Aveninae</taxon>
        <taxon>Avena</taxon>
    </lineage>
</organism>
<protein>
    <submittedName>
        <fullName evidence="1">Uncharacterized protein</fullName>
    </submittedName>
</protein>
<sequence>MASSNRHWPSMFRSNPAAPYDFHHQQPDMNNHHSKPSLISSGIDHESGRSPGETKPRWNPRPEQIRILEGIFNSGVVNPPRDEIRRIRLRLQEYGHVADANVFYWFQNRKSRTKNKLRAAQAAAQGQPLTGRAALTRAPAPQAVPAPPVTPPRHLFAPLVGPLQRQPTSSSSSSSDRSSGSSRSVTMKPAASQEMLLPPPAATTIGLFAPAPLSACQLYCMQSQPMPTPTPSVRELITSTTEPPPPLLLQWPSQSQYLPATELGGVLGSNVHTLVSPGVSLSDMCNNAALGQHEIVDTTHCSKLGLGGGQFFSTTTTDLPIHRTDAVSAVFTEDEKARLGLPHYGLGAVTAAAPFHAAADVSAAAAVLPYAAPSIDSSDAANPAFTDQLQGLLDTGGLLAGGGAPAMAPAMVVAVAATRPDAGVQWYSVPAMTRLDVGLFGDAAVLLRHTGEPVPLDGSGVTVEPLQHGALYYVLV</sequence>
<name>A0ACD5TZR1_AVESA</name>
<reference evidence="1" key="2">
    <citation type="submission" date="2025-09" db="UniProtKB">
        <authorList>
            <consortium name="EnsemblPlants"/>
        </authorList>
    </citation>
    <scope>IDENTIFICATION</scope>
</reference>
<reference evidence="1" key="1">
    <citation type="submission" date="2021-05" db="EMBL/GenBank/DDBJ databases">
        <authorList>
            <person name="Scholz U."/>
            <person name="Mascher M."/>
            <person name="Fiebig A."/>
        </authorList>
    </citation>
    <scope>NUCLEOTIDE SEQUENCE [LARGE SCALE GENOMIC DNA]</scope>
</reference>
<evidence type="ECO:0000313" key="1">
    <source>
        <dbReference type="EnsemblPlants" id="AVESA.00010b.r2.1DG0155250.1.CDS"/>
    </source>
</evidence>
<evidence type="ECO:0000313" key="2">
    <source>
        <dbReference type="Proteomes" id="UP001732700"/>
    </source>
</evidence>
<keyword evidence="2" id="KW-1185">Reference proteome</keyword>
<proteinExistence type="predicted"/>